<dbReference type="PANTHER" id="PTHR15827:SF2">
    <property type="entry name" value="CYCLIN-DEPENDENT KINASE 2-INTERACTING PROTEIN"/>
    <property type="match status" value="1"/>
</dbReference>
<dbReference type="AlphaFoldDB" id="A0A8J4VEE9"/>
<evidence type="ECO:0000313" key="2">
    <source>
        <dbReference type="EMBL" id="KAF3945251.1"/>
    </source>
</evidence>
<organism evidence="2 3">
    <name type="scientific">Castanea mollissima</name>
    <name type="common">Chinese chestnut</name>
    <dbReference type="NCBI Taxonomy" id="60419"/>
    <lineage>
        <taxon>Eukaryota</taxon>
        <taxon>Viridiplantae</taxon>
        <taxon>Streptophyta</taxon>
        <taxon>Embryophyta</taxon>
        <taxon>Tracheophyta</taxon>
        <taxon>Spermatophyta</taxon>
        <taxon>Magnoliopsida</taxon>
        <taxon>eudicotyledons</taxon>
        <taxon>Gunneridae</taxon>
        <taxon>Pentapetalae</taxon>
        <taxon>rosids</taxon>
        <taxon>fabids</taxon>
        <taxon>Fagales</taxon>
        <taxon>Fagaceae</taxon>
        <taxon>Castanea</taxon>
    </lineage>
</organism>
<accession>A0A8J4VEE9</accession>
<feature type="compositionally biased region" description="Low complexity" evidence="1">
    <location>
        <begin position="34"/>
        <end position="51"/>
    </location>
</feature>
<dbReference type="Proteomes" id="UP000737018">
    <property type="component" value="Unassembled WGS sequence"/>
</dbReference>
<reference evidence="2" key="1">
    <citation type="submission" date="2020-03" db="EMBL/GenBank/DDBJ databases">
        <title>Castanea mollissima Vanexum genome sequencing.</title>
        <authorList>
            <person name="Staton M."/>
        </authorList>
    </citation>
    <scope>NUCLEOTIDE SEQUENCE</scope>
    <source>
        <tissue evidence="2">Leaf</tissue>
    </source>
</reference>
<proteinExistence type="predicted"/>
<dbReference type="PANTHER" id="PTHR15827">
    <property type="entry name" value="CYCLIN-DEPENDENT KINASE 2-INTERACTING PROTEIN"/>
    <property type="match status" value="1"/>
</dbReference>
<protein>
    <submittedName>
        <fullName evidence="2">Uncharacterized protein</fullName>
    </submittedName>
</protein>
<gene>
    <name evidence="2" type="ORF">CMV_028358</name>
</gene>
<evidence type="ECO:0000256" key="1">
    <source>
        <dbReference type="SAM" id="MobiDB-lite"/>
    </source>
</evidence>
<keyword evidence="3" id="KW-1185">Reference proteome</keyword>
<comment type="caution">
    <text evidence="2">The sequence shown here is derived from an EMBL/GenBank/DDBJ whole genome shotgun (WGS) entry which is preliminary data.</text>
</comment>
<feature type="region of interest" description="Disordered" evidence="1">
    <location>
        <begin position="1"/>
        <end position="68"/>
    </location>
</feature>
<dbReference type="OrthoDB" id="1913984at2759"/>
<sequence length="338" mass="37500">MLNPDLFTLASASSMADQPGKTPTMETLDPQTPSPSSSSSSSYAVSYSKPSNPSVQNQNPSPMPPSLTRLWRPAAQRNLRNQWSKLVSCRKQWVSSSSSGKSHATSLVNAHLSQRYMPSMELGVLSDMLNIRKKAGWKLFKQQETFQSKLLSSYKDMLAAVTQMVNASKSMRTFLKGPSNSALVQFSSFSGDQNDSGGGGGIPVFAFWSISSHEQLAEELVQMFIRELNLKRLLVLELLSTSCDDPQVNELHWSDQLYPGEFDHLSMCNLFSQETCEPVPPKLMDLKSDAPTVQSNNQPNPEVLQVYITTWLAEVNIDTLRVDEIFAVIGEEMHVSLT</sequence>
<name>A0A8J4VEE9_9ROSI</name>
<dbReference type="EMBL" id="JRKL02012476">
    <property type="protein sequence ID" value="KAF3945251.1"/>
    <property type="molecule type" value="Genomic_DNA"/>
</dbReference>
<evidence type="ECO:0000313" key="3">
    <source>
        <dbReference type="Proteomes" id="UP000737018"/>
    </source>
</evidence>